<keyword evidence="1" id="KW-0472">Membrane</keyword>
<keyword evidence="1" id="KW-0812">Transmembrane</keyword>
<name>A0A9D2F5U8_9ENTE</name>
<reference evidence="2" key="2">
    <citation type="submission" date="2021-04" db="EMBL/GenBank/DDBJ databases">
        <authorList>
            <person name="Gilroy R."/>
        </authorList>
    </citation>
    <scope>NUCLEOTIDE SEQUENCE</scope>
    <source>
        <strain evidence="2">CHK172-16539</strain>
    </source>
</reference>
<dbReference type="Proteomes" id="UP000824063">
    <property type="component" value="Unassembled WGS sequence"/>
</dbReference>
<feature type="transmembrane region" description="Helical" evidence="1">
    <location>
        <begin position="35"/>
        <end position="55"/>
    </location>
</feature>
<proteinExistence type="predicted"/>
<organism evidence="2 3">
    <name type="scientific">Candidatus Enterococcus avicola</name>
    <dbReference type="NCBI Taxonomy" id="2838561"/>
    <lineage>
        <taxon>Bacteria</taxon>
        <taxon>Bacillati</taxon>
        <taxon>Bacillota</taxon>
        <taxon>Bacilli</taxon>
        <taxon>Lactobacillales</taxon>
        <taxon>Enterococcaceae</taxon>
        <taxon>Enterococcus</taxon>
    </lineage>
</organism>
<feature type="transmembrane region" description="Helical" evidence="1">
    <location>
        <begin position="67"/>
        <end position="91"/>
    </location>
</feature>
<keyword evidence="1" id="KW-1133">Transmembrane helix</keyword>
<protein>
    <submittedName>
        <fullName evidence="2">Conjugal transfer protein TrbC</fullName>
    </submittedName>
</protein>
<sequence>MLKSVFSNLPTFLAAGDPFQSTNTLANNGVQKVQLIATAIFALVVVVTGLAYSFGGRELKQAIKKKWVDILIAIVAVYGGTMIITFAVSFVQNGGFK</sequence>
<evidence type="ECO:0000256" key="1">
    <source>
        <dbReference type="SAM" id="Phobius"/>
    </source>
</evidence>
<comment type="caution">
    <text evidence="2">The sequence shown here is derived from an EMBL/GenBank/DDBJ whole genome shotgun (WGS) entry which is preliminary data.</text>
</comment>
<evidence type="ECO:0000313" key="2">
    <source>
        <dbReference type="EMBL" id="HIZ53035.1"/>
    </source>
</evidence>
<accession>A0A9D2F5U8</accession>
<dbReference type="AlphaFoldDB" id="A0A9D2F5U8"/>
<dbReference type="EMBL" id="DXBN01000089">
    <property type="protein sequence ID" value="HIZ53035.1"/>
    <property type="molecule type" value="Genomic_DNA"/>
</dbReference>
<evidence type="ECO:0000313" key="3">
    <source>
        <dbReference type="Proteomes" id="UP000824063"/>
    </source>
</evidence>
<reference evidence="2" key="1">
    <citation type="journal article" date="2021" name="PeerJ">
        <title>Extensive microbial diversity within the chicken gut microbiome revealed by metagenomics and culture.</title>
        <authorList>
            <person name="Gilroy R."/>
            <person name="Ravi A."/>
            <person name="Getino M."/>
            <person name="Pursley I."/>
            <person name="Horton D.L."/>
            <person name="Alikhan N.F."/>
            <person name="Baker D."/>
            <person name="Gharbi K."/>
            <person name="Hall N."/>
            <person name="Watson M."/>
            <person name="Adriaenssens E.M."/>
            <person name="Foster-Nyarko E."/>
            <person name="Jarju S."/>
            <person name="Secka A."/>
            <person name="Antonio M."/>
            <person name="Oren A."/>
            <person name="Chaudhuri R.R."/>
            <person name="La Ragione R."/>
            <person name="Hildebrand F."/>
            <person name="Pallen M.J."/>
        </authorList>
    </citation>
    <scope>NUCLEOTIDE SEQUENCE</scope>
    <source>
        <strain evidence="2">CHK172-16539</strain>
    </source>
</reference>
<gene>
    <name evidence="2" type="ORF">IAA20_03715</name>
</gene>